<organism evidence="2 3">
    <name type="scientific">Gimesia maris</name>
    <dbReference type="NCBI Taxonomy" id="122"/>
    <lineage>
        <taxon>Bacteria</taxon>
        <taxon>Pseudomonadati</taxon>
        <taxon>Planctomycetota</taxon>
        <taxon>Planctomycetia</taxon>
        <taxon>Planctomycetales</taxon>
        <taxon>Planctomycetaceae</taxon>
        <taxon>Gimesia</taxon>
    </lineage>
</organism>
<dbReference type="AlphaFoldDB" id="A0A3D3RDY0"/>
<name>A0A3D3RDY0_9PLAN</name>
<feature type="region of interest" description="Disordered" evidence="1">
    <location>
        <begin position="1"/>
        <end position="31"/>
    </location>
</feature>
<proteinExistence type="predicted"/>
<gene>
    <name evidence="2" type="ORF">DIT97_23225</name>
</gene>
<feature type="compositionally biased region" description="Polar residues" evidence="1">
    <location>
        <begin position="1"/>
        <end position="26"/>
    </location>
</feature>
<comment type="caution">
    <text evidence="2">The sequence shown here is derived from an EMBL/GenBank/DDBJ whole genome shotgun (WGS) entry which is preliminary data.</text>
</comment>
<accession>A0A3D3RDY0</accession>
<dbReference type="EMBL" id="DQAY01000138">
    <property type="protein sequence ID" value="HCO25790.1"/>
    <property type="molecule type" value="Genomic_DNA"/>
</dbReference>
<evidence type="ECO:0000256" key="1">
    <source>
        <dbReference type="SAM" id="MobiDB-lite"/>
    </source>
</evidence>
<reference evidence="2 3" key="1">
    <citation type="journal article" date="2018" name="Nat. Biotechnol.">
        <title>A standardized bacterial taxonomy based on genome phylogeny substantially revises the tree of life.</title>
        <authorList>
            <person name="Parks D.H."/>
            <person name="Chuvochina M."/>
            <person name="Waite D.W."/>
            <person name="Rinke C."/>
            <person name="Skarshewski A."/>
            <person name="Chaumeil P.A."/>
            <person name="Hugenholtz P."/>
        </authorList>
    </citation>
    <scope>NUCLEOTIDE SEQUENCE [LARGE SCALE GENOMIC DNA]</scope>
    <source>
        <strain evidence="2">UBA9375</strain>
    </source>
</reference>
<sequence>MSPYQMQVKQNTSQWAESRTQSVGQQDESDPVSILTDFKERLRKQICEHPGEALKISLLTGLFAGWWVKR</sequence>
<evidence type="ECO:0000313" key="3">
    <source>
        <dbReference type="Proteomes" id="UP000263642"/>
    </source>
</evidence>
<dbReference type="Proteomes" id="UP000263642">
    <property type="component" value="Unassembled WGS sequence"/>
</dbReference>
<protein>
    <submittedName>
        <fullName evidence="2">Uncharacterized protein</fullName>
    </submittedName>
</protein>
<evidence type="ECO:0000313" key="2">
    <source>
        <dbReference type="EMBL" id="HCO25790.1"/>
    </source>
</evidence>